<dbReference type="GO" id="GO:0016746">
    <property type="term" value="F:acyltransferase activity"/>
    <property type="evidence" value="ECO:0007669"/>
    <property type="project" value="UniProtKB-KW"/>
</dbReference>
<evidence type="ECO:0000313" key="3">
    <source>
        <dbReference type="Proteomes" id="UP000241890"/>
    </source>
</evidence>
<evidence type="ECO:0000259" key="1">
    <source>
        <dbReference type="Pfam" id="PF00144"/>
    </source>
</evidence>
<dbReference type="Pfam" id="PF00144">
    <property type="entry name" value="Beta-lactamase"/>
    <property type="match status" value="1"/>
</dbReference>
<comment type="caution">
    <text evidence="2">The sequence shown here is derived from an EMBL/GenBank/DDBJ whole genome shotgun (WGS) entry which is preliminary data.</text>
</comment>
<dbReference type="InterPro" id="IPR012338">
    <property type="entry name" value="Beta-lactam/transpept-like"/>
</dbReference>
<evidence type="ECO:0000313" key="2">
    <source>
        <dbReference type="EMBL" id="GBG28469.1"/>
    </source>
</evidence>
<keyword evidence="2" id="KW-0808">Transferase</keyword>
<sequence>MHDYTGADVGLPWAERAETVGISSPALARLDAFLEHTVDEAVGHNFPMAGALIARHGKVVYYKGKGEALTEKGTPLVHDSIFRIYSMTKPITSLALLMLLEEGKLTLDQPAYLYLGPKWKKDNMRVLYKAGAETVPCERSITVRHLFTHMAGLSYGFEGLVPENPVDPLYQASARKAIKKNENLEELCDRIADLPLCCQPGEAWNYSLATDVLGRIVEVISGQSLADFFQERIFGPLDMRDTAFQLDETKYARLVSLHLEQPDTSKVDMTHLHVKHGEYTNRKRMYSGGGGLVSTFRDYARFAQFCLNQGELDGKRLLGRKTFELAVRNHLPANKDITQLSTPSCSDYAYPGLGFGLGFAVQMNPALSSTQTTEGQFYWSGAASTTFFCDPKEDMFAMFFTQVFGRDDVKMPLHTYFRNIVYGTLIDSTKPSSAVSASRL</sequence>
<feature type="domain" description="Beta-lactamase-related" evidence="1">
    <location>
        <begin position="35"/>
        <end position="408"/>
    </location>
</feature>
<gene>
    <name evidence="2" type="ORF">FCC1311_046922</name>
</gene>
<reference evidence="2 3" key="1">
    <citation type="submission" date="2017-12" db="EMBL/GenBank/DDBJ databases">
        <title>Sequencing, de novo assembly and annotation of complete genome of a new Thraustochytrid species, strain FCC1311.</title>
        <authorList>
            <person name="Sedici K."/>
            <person name="Godart F."/>
            <person name="Aiese Cigliano R."/>
            <person name="Sanseverino W."/>
            <person name="Barakat M."/>
            <person name="Ortet P."/>
            <person name="Marechal E."/>
            <person name="Cagnac O."/>
            <person name="Amato A."/>
        </authorList>
    </citation>
    <scope>NUCLEOTIDE SEQUENCE [LARGE SCALE GENOMIC DNA]</scope>
</reference>
<proteinExistence type="predicted"/>
<keyword evidence="3" id="KW-1185">Reference proteome</keyword>
<dbReference type="InterPro" id="IPR001466">
    <property type="entry name" value="Beta-lactam-related"/>
</dbReference>
<dbReference type="PANTHER" id="PTHR43283">
    <property type="entry name" value="BETA-LACTAMASE-RELATED"/>
    <property type="match status" value="1"/>
</dbReference>
<dbReference type="EMBL" id="BEYU01000041">
    <property type="protein sequence ID" value="GBG28469.1"/>
    <property type="molecule type" value="Genomic_DNA"/>
</dbReference>
<dbReference type="InParanoid" id="A0A2R5GDR9"/>
<dbReference type="Proteomes" id="UP000241890">
    <property type="component" value="Unassembled WGS sequence"/>
</dbReference>
<name>A0A2R5GDR9_9STRA</name>
<organism evidence="2 3">
    <name type="scientific">Hondaea fermentalgiana</name>
    <dbReference type="NCBI Taxonomy" id="2315210"/>
    <lineage>
        <taxon>Eukaryota</taxon>
        <taxon>Sar</taxon>
        <taxon>Stramenopiles</taxon>
        <taxon>Bigyra</taxon>
        <taxon>Labyrinthulomycetes</taxon>
        <taxon>Thraustochytrida</taxon>
        <taxon>Thraustochytriidae</taxon>
        <taxon>Hondaea</taxon>
    </lineage>
</organism>
<dbReference type="InterPro" id="IPR050789">
    <property type="entry name" value="Diverse_Enzym_Activities"/>
</dbReference>
<dbReference type="OrthoDB" id="410130at2759"/>
<dbReference type="SUPFAM" id="SSF56601">
    <property type="entry name" value="beta-lactamase/transpeptidase-like"/>
    <property type="match status" value="1"/>
</dbReference>
<accession>A0A2R5GDR9</accession>
<keyword evidence="2" id="KW-0012">Acyltransferase</keyword>
<protein>
    <submittedName>
        <fullName evidence="2">Acyltransferase mlcH</fullName>
    </submittedName>
</protein>
<dbReference type="AlphaFoldDB" id="A0A2R5GDR9"/>
<dbReference type="PANTHER" id="PTHR43283:SF3">
    <property type="entry name" value="BETA-LACTAMASE FAMILY PROTEIN (AFU_ORTHOLOGUE AFUA_5G07500)"/>
    <property type="match status" value="1"/>
</dbReference>
<dbReference type="Gene3D" id="3.40.710.10">
    <property type="entry name" value="DD-peptidase/beta-lactamase superfamily"/>
    <property type="match status" value="1"/>
</dbReference>